<evidence type="ECO:0000259" key="1">
    <source>
        <dbReference type="PROSITE" id="PS50824"/>
    </source>
</evidence>
<dbReference type="Pfam" id="PF02758">
    <property type="entry name" value="PYRIN"/>
    <property type="match status" value="1"/>
</dbReference>
<evidence type="ECO:0000313" key="2">
    <source>
        <dbReference type="Ensembl" id="ENSATEP00000021971.2"/>
    </source>
</evidence>
<dbReference type="SMART" id="SM01289">
    <property type="entry name" value="PYRIN"/>
    <property type="match status" value="1"/>
</dbReference>
<reference evidence="2" key="2">
    <citation type="submission" date="2025-08" db="UniProtKB">
        <authorList>
            <consortium name="Ensembl"/>
        </authorList>
    </citation>
    <scope>IDENTIFICATION</scope>
</reference>
<feature type="domain" description="Pyrin" evidence="1">
    <location>
        <begin position="1"/>
        <end position="88"/>
    </location>
</feature>
<dbReference type="GeneTree" id="ENSGT00940000177274"/>
<evidence type="ECO:0000313" key="3">
    <source>
        <dbReference type="Proteomes" id="UP000265040"/>
    </source>
</evidence>
<dbReference type="Gene3D" id="1.10.533.10">
    <property type="entry name" value="Death Domain, Fas"/>
    <property type="match status" value="1"/>
</dbReference>
<dbReference type="Ensembl" id="ENSATET00000022334.2">
    <property type="protein sequence ID" value="ENSATEP00000021971.2"/>
    <property type="gene ID" value="ENSATEG00000015244.2"/>
</dbReference>
<proteinExistence type="predicted"/>
<name>A0A3Q1JZJ5_ANATE</name>
<dbReference type="AlphaFoldDB" id="A0A3Q1JZJ5"/>
<protein>
    <recommendedName>
        <fullName evidence="1">Pyrin domain-containing protein</fullName>
    </recommendedName>
</protein>
<dbReference type="InterPro" id="IPR004020">
    <property type="entry name" value="DAPIN"/>
</dbReference>
<dbReference type="OrthoDB" id="10058437at2759"/>
<sequence>MSELDLMNITEHLTDEELKRFKWHLKNEKVDDIEPIKAAQLSKAEREEIVDLMCQKYEVMRASEVMKSILKKLNRNDLAAKLSKIMGTEDPLLEQRGWTQSSRSCNICKSLRRLFNVKCCFKNTNSTHLSLKMQFLGPTLKSRQTLGGIR</sequence>
<dbReference type="STRING" id="64144.ENSATEP00000021971"/>
<reference evidence="2" key="1">
    <citation type="submission" date="2021-04" db="EMBL/GenBank/DDBJ databases">
        <authorList>
            <consortium name="Wellcome Sanger Institute Data Sharing"/>
        </authorList>
    </citation>
    <scope>NUCLEOTIDE SEQUENCE [LARGE SCALE GENOMIC DNA]</scope>
</reference>
<dbReference type="SUPFAM" id="SSF47986">
    <property type="entry name" value="DEATH domain"/>
    <property type="match status" value="1"/>
</dbReference>
<dbReference type="InParanoid" id="A0A3Q1JZJ5"/>
<keyword evidence="3" id="KW-1185">Reference proteome</keyword>
<dbReference type="Proteomes" id="UP000265040">
    <property type="component" value="Chromosome 2"/>
</dbReference>
<dbReference type="PROSITE" id="PS50824">
    <property type="entry name" value="DAPIN"/>
    <property type="match status" value="1"/>
</dbReference>
<dbReference type="InterPro" id="IPR011029">
    <property type="entry name" value="DEATH-like_dom_sf"/>
</dbReference>
<organism evidence="2 3">
    <name type="scientific">Anabas testudineus</name>
    <name type="common">Climbing perch</name>
    <name type="synonym">Anthias testudineus</name>
    <dbReference type="NCBI Taxonomy" id="64144"/>
    <lineage>
        <taxon>Eukaryota</taxon>
        <taxon>Metazoa</taxon>
        <taxon>Chordata</taxon>
        <taxon>Craniata</taxon>
        <taxon>Vertebrata</taxon>
        <taxon>Euteleostomi</taxon>
        <taxon>Actinopterygii</taxon>
        <taxon>Neopterygii</taxon>
        <taxon>Teleostei</taxon>
        <taxon>Neoteleostei</taxon>
        <taxon>Acanthomorphata</taxon>
        <taxon>Anabantaria</taxon>
        <taxon>Anabantiformes</taxon>
        <taxon>Anabantoidei</taxon>
        <taxon>Anabantidae</taxon>
        <taxon>Anabas</taxon>
    </lineage>
</organism>
<reference evidence="2" key="3">
    <citation type="submission" date="2025-09" db="UniProtKB">
        <authorList>
            <consortium name="Ensembl"/>
        </authorList>
    </citation>
    <scope>IDENTIFICATION</scope>
</reference>
<accession>A0A3Q1JZJ5</accession>